<accession>A0ACC1IU84</accession>
<dbReference type="Proteomes" id="UP001150581">
    <property type="component" value="Unassembled WGS sequence"/>
</dbReference>
<sequence>MSFSLTETEQNRIDNAALLGYHLDAIDHKDLILITTLSVIYSLNLLSVIFMLYNRHYPPIKSKSPILMAFAQLSCVFWFIGDIQINSHVHLANNAILTNCKGIGIWVRVLLGVCTVSSLIALRSYGLYRVFRQNRPYRGWGLYMPFFIYCVCTLVYGIIAQVLSPSVTVEYIQSLDICYCPTPFRAALYGYIWVTWMIVALVNWKIRNIKSSFNESREMAFSCFVVFAILTFSTALHLSKPTYVFSQKFRILSTAMDHIGTNLVWWAIMGVPLGNCLFNRRRYLDKWAVKLREDGLQNEYDLSDTLCELQRSFESQDDVFFANDRMIMMPGMRGTTMGAVGGGVSRMMSIKKHGSMFAPNRISVRAPSAVFPRRIHQQQQQQMIEARVGGERLGVDLGDPFDIPPSLPATAVNSPQFEEYLNDPFNIPRKSIQS</sequence>
<proteinExistence type="predicted"/>
<organism evidence="1 2">
    <name type="scientific">Kickxella alabastrina</name>
    <dbReference type="NCBI Taxonomy" id="61397"/>
    <lineage>
        <taxon>Eukaryota</taxon>
        <taxon>Fungi</taxon>
        <taxon>Fungi incertae sedis</taxon>
        <taxon>Zoopagomycota</taxon>
        <taxon>Kickxellomycotina</taxon>
        <taxon>Kickxellomycetes</taxon>
        <taxon>Kickxellales</taxon>
        <taxon>Kickxellaceae</taxon>
        <taxon>Kickxella</taxon>
    </lineage>
</organism>
<protein>
    <submittedName>
        <fullName evidence="1">Uncharacterized protein</fullName>
    </submittedName>
</protein>
<name>A0ACC1IU84_9FUNG</name>
<dbReference type="EMBL" id="JANBPG010000051">
    <property type="protein sequence ID" value="KAJ1900978.1"/>
    <property type="molecule type" value="Genomic_DNA"/>
</dbReference>
<evidence type="ECO:0000313" key="1">
    <source>
        <dbReference type="EMBL" id="KAJ1900978.1"/>
    </source>
</evidence>
<comment type="caution">
    <text evidence="1">The sequence shown here is derived from an EMBL/GenBank/DDBJ whole genome shotgun (WGS) entry which is preliminary data.</text>
</comment>
<reference evidence="1" key="1">
    <citation type="submission" date="2022-07" db="EMBL/GenBank/DDBJ databases">
        <title>Phylogenomic reconstructions and comparative analyses of Kickxellomycotina fungi.</title>
        <authorList>
            <person name="Reynolds N.K."/>
            <person name="Stajich J.E."/>
            <person name="Barry K."/>
            <person name="Grigoriev I.V."/>
            <person name="Crous P."/>
            <person name="Smith M.E."/>
        </authorList>
    </citation>
    <scope>NUCLEOTIDE SEQUENCE</scope>
    <source>
        <strain evidence="1">Benny 63K</strain>
    </source>
</reference>
<gene>
    <name evidence="1" type="ORF">LPJ66_001107</name>
</gene>
<evidence type="ECO:0000313" key="2">
    <source>
        <dbReference type="Proteomes" id="UP001150581"/>
    </source>
</evidence>
<keyword evidence="2" id="KW-1185">Reference proteome</keyword>